<dbReference type="InterPro" id="IPR027417">
    <property type="entry name" value="P-loop_NTPase"/>
</dbReference>
<comment type="caution">
    <text evidence="17">The sequence shown here is derived from an EMBL/GenBank/DDBJ whole genome shotgun (WGS) entry which is preliminary data.</text>
</comment>
<gene>
    <name evidence="14" type="primary">ftsH</name>
    <name evidence="17" type="ORF">A3A16_00815</name>
</gene>
<evidence type="ECO:0000256" key="13">
    <source>
        <dbReference type="ARBA" id="ARBA00023136"/>
    </source>
</evidence>
<organism evidence="17 18">
    <name type="scientific">Candidatus Harrisonbacteria bacterium RIFCSPLOWO2_01_FULL_44_18</name>
    <dbReference type="NCBI Taxonomy" id="1798407"/>
    <lineage>
        <taxon>Bacteria</taxon>
        <taxon>Candidatus Harrisoniibacteriota</taxon>
    </lineage>
</organism>
<dbReference type="FunFam" id="1.10.8.60:FF:000001">
    <property type="entry name" value="ATP-dependent zinc metalloprotease FtsH"/>
    <property type="match status" value="1"/>
</dbReference>
<evidence type="ECO:0000256" key="5">
    <source>
        <dbReference type="ARBA" id="ARBA00022692"/>
    </source>
</evidence>
<dbReference type="NCBIfam" id="TIGR01241">
    <property type="entry name" value="FtsH_fam"/>
    <property type="match status" value="1"/>
</dbReference>
<evidence type="ECO:0000256" key="10">
    <source>
        <dbReference type="ARBA" id="ARBA00022840"/>
    </source>
</evidence>
<dbReference type="STRING" id="1798407.A3A16_00815"/>
<feature type="domain" description="AAA+ ATPase" evidence="16">
    <location>
        <begin position="178"/>
        <end position="314"/>
    </location>
</feature>
<dbReference type="PANTHER" id="PTHR23076:SF97">
    <property type="entry name" value="ATP-DEPENDENT ZINC METALLOPROTEASE YME1L1"/>
    <property type="match status" value="1"/>
</dbReference>
<dbReference type="EMBL" id="MHJJ01000014">
    <property type="protein sequence ID" value="OGY65218.1"/>
    <property type="molecule type" value="Genomic_DNA"/>
</dbReference>
<protein>
    <recommendedName>
        <fullName evidence="14">ATP-dependent zinc metalloprotease FtsH</fullName>
        <ecNumber evidence="14">3.4.24.-</ecNumber>
    </recommendedName>
</protein>
<keyword evidence="8 14" id="KW-0378">Hydrolase</keyword>
<reference evidence="17 18" key="1">
    <citation type="journal article" date="2016" name="Nat. Commun.">
        <title>Thousands of microbial genomes shed light on interconnected biogeochemical processes in an aquifer system.</title>
        <authorList>
            <person name="Anantharaman K."/>
            <person name="Brown C.T."/>
            <person name="Hug L.A."/>
            <person name="Sharon I."/>
            <person name="Castelle C.J."/>
            <person name="Probst A.J."/>
            <person name="Thomas B.C."/>
            <person name="Singh A."/>
            <person name="Wilkins M.J."/>
            <person name="Karaoz U."/>
            <person name="Brodie E.L."/>
            <person name="Williams K.H."/>
            <person name="Hubbard S.S."/>
            <person name="Banfield J.F."/>
        </authorList>
    </citation>
    <scope>NUCLEOTIDE SEQUENCE [LARGE SCALE GENOMIC DNA]</scope>
</reference>
<dbReference type="Pfam" id="PF01434">
    <property type="entry name" value="Peptidase_M41"/>
    <property type="match status" value="1"/>
</dbReference>
<dbReference type="InterPro" id="IPR003959">
    <property type="entry name" value="ATPase_AAA_core"/>
</dbReference>
<keyword evidence="4 14" id="KW-0645">Protease</keyword>
<comment type="subunit">
    <text evidence="14">Homohexamer.</text>
</comment>
<evidence type="ECO:0000256" key="3">
    <source>
        <dbReference type="ARBA" id="ARBA00022475"/>
    </source>
</evidence>
<evidence type="ECO:0000313" key="18">
    <source>
        <dbReference type="Proteomes" id="UP000177942"/>
    </source>
</evidence>
<dbReference type="SUPFAM" id="SSF140990">
    <property type="entry name" value="FtsH protease domain-like"/>
    <property type="match status" value="1"/>
</dbReference>
<comment type="similarity">
    <text evidence="14">In the central section; belongs to the AAA ATPase family.</text>
</comment>
<dbReference type="SUPFAM" id="SSF52540">
    <property type="entry name" value="P-loop containing nucleoside triphosphate hydrolases"/>
    <property type="match status" value="1"/>
</dbReference>
<dbReference type="Gene3D" id="1.10.8.60">
    <property type="match status" value="1"/>
</dbReference>
<dbReference type="InterPro" id="IPR000642">
    <property type="entry name" value="Peptidase_M41"/>
</dbReference>
<feature type="binding site" evidence="14">
    <location>
        <position position="409"/>
    </location>
    <ligand>
        <name>Zn(2+)</name>
        <dbReference type="ChEBI" id="CHEBI:29105"/>
        <note>catalytic</note>
    </ligand>
</feature>
<dbReference type="GO" id="GO:0004176">
    <property type="term" value="F:ATP-dependent peptidase activity"/>
    <property type="evidence" value="ECO:0007669"/>
    <property type="project" value="InterPro"/>
</dbReference>
<dbReference type="SMART" id="SM00382">
    <property type="entry name" value="AAA"/>
    <property type="match status" value="1"/>
</dbReference>
<feature type="binding site" evidence="14">
    <location>
        <begin position="186"/>
        <end position="193"/>
    </location>
    <ligand>
        <name>ATP</name>
        <dbReference type="ChEBI" id="CHEBI:30616"/>
    </ligand>
</feature>
<evidence type="ECO:0000256" key="6">
    <source>
        <dbReference type="ARBA" id="ARBA00022723"/>
    </source>
</evidence>
<keyword evidence="12 14" id="KW-0482">Metalloprotease</keyword>
<evidence type="ECO:0000256" key="9">
    <source>
        <dbReference type="ARBA" id="ARBA00022833"/>
    </source>
</evidence>
<dbReference type="HAMAP" id="MF_01458">
    <property type="entry name" value="FtsH"/>
    <property type="match status" value="1"/>
</dbReference>
<accession>A0A1G1ZKQ9</accession>
<dbReference type="Gene3D" id="3.40.50.300">
    <property type="entry name" value="P-loop containing nucleotide triphosphate hydrolases"/>
    <property type="match status" value="1"/>
</dbReference>
<sequence>MYAIVLAVIVILVFDAFSRTSEKVKGINATELYQAIENGTVKSLRINPASREVTGEFQDGSKFKSSVADVSELEKAAIAKNIPVSIASPPSPWLDILCTILPIAIMIGFILFLFRRPLGGGAGNNGNNFLGLGRNRKVEIPKEKFSDVAGCDEVVDEAKKIIDFFIDPGKYAKVGARAPKGILLVGPPGTGKTLLCRAIAGEAGVSFFVKPGSAFVELFVGQGAREVRKLFDEAKRNIPCIVFIDEIDAVGRARGSTSLSHDEREQTLNQLLTEVDGFEGGQGIIVVGATNRPEILDPALLRRFDQRLEMPLPDVKGREEILRVHAKKVILALDADLSEVARATPLCSGDKLEKIINEAAMIAAVNNHGVITKKDLHDAADKILYGIEKKNRVRIEEELLAAAYHEAGHTVVAKYVGGADPVRKVTIIPRGESGGATFMLPPHDRHILTKDYLLAQLAVCMGGSAAEKIILNQESSGPCSDFMNATKIAGMMVCELGMSEKIGKVVLARRSEFLGAVESFDCSPATKRLVEEEIKRLTDEAHDKALEIIKIRQQQLRALAKALLDRKTLTGEEVDEIISNTPN</sequence>
<dbReference type="GO" id="GO:0005886">
    <property type="term" value="C:plasma membrane"/>
    <property type="evidence" value="ECO:0007669"/>
    <property type="project" value="UniProtKB-SubCell"/>
</dbReference>
<evidence type="ECO:0000256" key="12">
    <source>
        <dbReference type="ARBA" id="ARBA00023049"/>
    </source>
</evidence>
<dbReference type="PANTHER" id="PTHR23076">
    <property type="entry name" value="METALLOPROTEASE M41 FTSH"/>
    <property type="match status" value="1"/>
</dbReference>
<keyword evidence="7 14" id="KW-0547">Nucleotide-binding</keyword>
<evidence type="ECO:0000256" key="7">
    <source>
        <dbReference type="ARBA" id="ARBA00022741"/>
    </source>
</evidence>
<dbReference type="EC" id="3.4.24.-" evidence="14"/>
<dbReference type="GO" id="GO:0016887">
    <property type="term" value="F:ATP hydrolysis activity"/>
    <property type="evidence" value="ECO:0007669"/>
    <property type="project" value="UniProtKB-UniRule"/>
</dbReference>
<evidence type="ECO:0000256" key="11">
    <source>
        <dbReference type="ARBA" id="ARBA00022989"/>
    </source>
</evidence>
<feature type="active site" evidence="14">
    <location>
        <position position="406"/>
    </location>
</feature>
<feature type="binding site" evidence="14">
    <location>
        <position position="481"/>
    </location>
    <ligand>
        <name>Zn(2+)</name>
        <dbReference type="ChEBI" id="CHEBI:29105"/>
        <note>catalytic</note>
    </ligand>
</feature>
<name>A0A1G1ZKQ9_9BACT</name>
<evidence type="ECO:0000256" key="14">
    <source>
        <dbReference type="HAMAP-Rule" id="MF_01458"/>
    </source>
</evidence>
<dbReference type="FunFam" id="3.40.50.300:FF:002568">
    <property type="entry name" value="Cell division protein (FtsH)"/>
    <property type="match status" value="1"/>
</dbReference>
<proteinExistence type="inferred from homology"/>
<evidence type="ECO:0000256" key="2">
    <source>
        <dbReference type="ARBA" id="ARBA00010044"/>
    </source>
</evidence>
<dbReference type="GO" id="GO:0008270">
    <property type="term" value="F:zinc ion binding"/>
    <property type="evidence" value="ECO:0007669"/>
    <property type="project" value="UniProtKB-UniRule"/>
</dbReference>
<comment type="similarity">
    <text evidence="15">Belongs to the AAA ATPase family.</text>
</comment>
<keyword evidence="6 14" id="KW-0479">Metal-binding</keyword>
<keyword evidence="3 14" id="KW-1003">Cell membrane</keyword>
<dbReference type="GO" id="GO:0030163">
    <property type="term" value="P:protein catabolic process"/>
    <property type="evidence" value="ECO:0007669"/>
    <property type="project" value="UniProtKB-UniRule"/>
</dbReference>
<evidence type="ECO:0000259" key="16">
    <source>
        <dbReference type="SMART" id="SM00382"/>
    </source>
</evidence>
<keyword evidence="13 14" id="KW-0472">Membrane</keyword>
<dbReference type="InterPro" id="IPR005936">
    <property type="entry name" value="FtsH"/>
</dbReference>
<comment type="subcellular location">
    <subcellularLocation>
        <location evidence="14">Cell membrane</location>
        <topology evidence="14">Multi-pass membrane protein</topology>
        <orientation evidence="14">Cytoplasmic side</orientation>
    </subcellularLocation>
    <subcellularLocation>
        <location evidence="1">Membrane</location>
    </subcellularLocation>
</comment>
<dbReference type="CDD" id="cd19501">
    <property type="entry name" value="RecA-like_FtsH"/>
    <property type="match status" value="1"/>
</dbReference>
<evidence type="ECO:0000256" key="1">
    <source>
        <dbReference type="ARBA" id="ARBA00004370"/>
    </source>
</evidence>
<dbReference type="InterPro" id="IPR003593">
    <property type="entry name" value="AAA+_ATPase"/>
</dbReference>
<dbReference type="FunFam" id="1.20.58.760:FF:000001">
    <property type="entry name" value="ATP-dependent zinc metalloprotease FtsH"/>
    <property type="match status" value="1"/>
</dbReference>
<keyword evidence="9 14" id="KW-0862">Zinc</keyword>
<dbReference type="Gene3D" id="1.20.58.760">
    <property type="entry name" value="Peptidase M41"/>
    <property type="match status" value="1"/>
</dbReference>
<evidence type="ECO:0000313" key="17">
    <source>
        <dbReference type="EMBL" id="OGY65218.1"/>
    </source>
</evidence>
<evidence type="ECO:0000256" key="15">
    <source>
        <dbReference type="RuleBase" id="RU003651"/>
    </source>
</evidence>
<dbReference type="InterPro" id="IPR003960">
    <property type="entry name" value="ATPase_AAA_CS"/>
</dbReference>
<dbReference type="GO" id="GO:0004222">
    <property type="term" value="F:metalloendopeptidase activity"/>
    <property type="evidence" value="ECO:0007669"/>
    <property type="project" value="InterPro"/>
</dbReference>
<dbReference type="GO" id="GO:0006508">
    <property type="term" value="P:proteolysis"/>
    <property type="evidence" value="ECO:0007669"/>
    <property type="project" value="UniProtKB-KW"/>
</dbReference>
<keyword evidence="5 14" id="KW-0812">Transmembrane</keyword>
<dbReference type="Pfam" id="PF06480">
    <property type="entry name" value="FtsH_ext"/>
    <property type="match status" value="1"/>
</dbReference>
<dbReference type="InterPro" id="IPR011546">
    <property type="entry name" value="Pept_M41_FtsH_extracell"/>
</dbReference>
<dbReference type="Pfam" id="PF00004">
    <property type="entry name" value="AAA"/>
    <property type="match status" value="1"/>
</dbReference>
<keyword evidence="10 14" id="KW-0067">ATP-binding</keyword>
<dbReference type="PROSITE" id="PS00674">
    <property type="entry name" value="AAA"/>
    <property type="match status" value="1"/>
</dbReference>
<keyword evidence="11 14" id="KW-1133">Transmembrane helix</keyword>
<comment type="similarity">
    <text evidence="2 14">In the C-terminal section; belongs to the peptidase M41 family.</text>
</comment>
<comment type="cofactor">
    <cofactor evidence="14">
        <name>Zn(2+)</name>
        <dbReference type="ChEBI" id="CHEBI:29105"/>
    </cofactor>
    <text evidence="14">Binds 1 zinc ion per subunit.</text>
</comment>
<evidence type="ECO:0000256" key="4">
    <source>
        <dbReference type="ARBA" id="ARBA00022670"/>
    </source>
</evidence>
<dbReference type="GO" id="GO:0005524">
    <property type="term" value="F:ATP binding"/>
    <property type="evidence" value="ECO:0007669"/>
    <property type="project" value="UniProtKB-UniRule"/>
</dbReference>
<dbReference type="Proteomes" id="UP000177942">
    <property type="component" value="Unassembled WGS sequence"/>
</dbReference>
<evidence type="ECO:0000256" key="8">
    <source>
        <dbReference type="ARBA" id="ARBA00022801"/>
    </source>
</evidence>
<comment type="function">
    <text evidence="14">Acts as a processive, ATP-dependent zinc metallopeptidase for both cytoplasmic and membrane proteins. Plays a role in the quality control of integral membrane proteins.</text>
</comment>
<dbReference type="AlphaFoldDB" id="A0A1G1ZKQ9"/>
<dbReference type="InterPro" id="IPR037219">
    <property type="entry name" value="Peptidase_M41-like"/>
</dbReference>
<feature type="binding site" evidence="14">
    <location>
        <position position="405"/>
    </location>
    <ligand>
        <name>Zn(2+)</name>
        <dbReference type="ChEBI" id="CHEBI:29105"/>
        <note>catalytic</note>
    </ligand>
</feature>